<gene>
    <name evidence="2" type="ORF">GCM10022254_20700</name>
</gene>
<name>A0ABP8BX87_9ACTN</name>
<comment type="caution">
    <text evidence="2">The sequence shown here is derived from an EMBL/GenBank/DDBJ whole genome shotgun (WGS) entry which is preliminary data.</text>
</comment>
<dbReference type="Proteomes" id="UP001501710">
    <property type="component" value="Unassembled WGS sequence"/>
</dbReference>
<evidence type="ECO:0000313" key="3">
    <source>
        <dbReference type="Proteomes" id="UP001501710"/>
    </source>
</evidence>
<evidence type="ECO:0000313" key="2">
    <source>
        <dbReference type="EMBL" id="GAA4229072.1"/>
    </source>
</evidence>
<keyword evidence="3" id="KW-1185">Reference proteome</keyword>
<organism evidence="2 3">
    <name type="scientific">Actinomadura meridiana</name>
    <dbReference type="NCBI Taxonomy" id="559626"/>
    <lineage>
        <taxon>Bacteria</taxon>
        <taxon>Bacillati</taxon>
        <taxon>Actinomycetota</taxon>
        <taxon>Actinomycetes</taxon>
        <taxon>Streptosporangiales</taxon>
        <taxon>Thermomonosporaceae</taxon>
        <taxon>Actinomadura</taxon>
    </lineage>
</organism>
<reference evidence="3" key="1">
    <citation type="journal article" date="2019" name="Int. J. Syst. Evol. Microbiol.">
        <title>The Global Catalogue of Microorganisms (GCM) 10K type strain sequencing project: providing services to taxonomists for standard genome sequencing and annotation.</title>
        <authorList>
            <consortium name="The Broad Institute Genomics Platform"/>
            <consortium name="The Broad Institute Genome Sequencing Center for Infectious Disease"/>
            <person name="Wu L."/>
            <person name="Ma J."/>
        </authorList>
    </citation>
    <scope>NUCLEOTIDE SEQUENCE [LARGE SCALE GENOMIC DNA]</scope>
    <source>
        <strain evidence="3">JCM 17440</strain>
    </source>
</reference>
<protein>
    <submittedName>
        <fullName evidence="2">Uncharacterized protein</fullName>
    </submittedName>
</protein>
<feature type="compositionally biased region" description="Basic and acidic residues" evidence="1">
    <location>
        <begin position="67"/>
        <end position="76"/>
    </location>
</feature>
<evidence type="ECO:0000256" key="1">
    <source>
        <dbReference type="SAM" id="MobiDB-lite"/>
    </source>
</evidence>
<proteinExistence type="predicted"/>
<sequence length="85" mass="9571">MVTYHSPWRGRHYPGRANNVFCPQSATRLPKFLINIIQLGAPREHPMKDNSQAGALYRGETVVAAEPDGRELERGQTRSLNRRAG</sequence>
<feature type="region of interest" description="Disordered" evidence="1">
    <location>
        <begin position="66"/>
        <end position="85"/>
    </location>
</feature>
<accession>A0ABP8BX87</accession>
<dbReference type="EMBL" id="BAABAS010000005">
    <property type="protein sequence ID" value="GAA4229072.1"/>
    <property type="molecule type" value="Genomic_DNA"/>
</dbReference>